<dbReference type="PRINTS" id="PR00419">
    <property type="entry name" value="ADXRDTASE"/>
</dbReference>
<dbReference type="InterPro" id="IPR002937">
    <property type="entry name" value="Amino_oxidase"/>
</dbReference>
<proteinExistence type="predicted"/>
<dbReference type="Gene3D" id="3.50.50.60">
    <property type="entry name" value="FAD/NAD(P)-binding domain"/>
    <property type="match status" value="1"/>
</dbReference>
<dbReference type="Pfam" id="PF01593">
    <property type="entry name" value="Amino_oxidase"/>
    <property type="match status" value="1"/>
</dbReference>
<dbReference type="InterPro" id="IPR036188">
    <property type="entry name" value="FAD/NAD-bd_sf"/>
</dbReference>
<feature type="domain" description="Amine oxidase" evidence="1">
    <location>
        <begin position="107"/>
        <end position="349"/>
    </location>
</feature>
<sequence length="369" mass="41056">MGSQQFDVTVIGAGMAGLVCAQQLQQAGYSVVVVEKSRGAGGRMATRRVSGTRVDHGLRYLEPKGKFLQQLINYLERKKNGLSSQHILQLWTDKIYELTQPQGLILPLTKDCYIAPQGMNSVGKFLAQNLEVWFSRRVETMQATADKNWHLSLEVTNDVATEKPIEVISKAVVVAIPAPQALMILDKPVAETPPEFLNNLRFVEYDPCITVMAGYSPVLQENLPEWRSLAFPNDDYLAWVGFDSSKRPHSTQPVFVIQSNAKFATTHLDSTNLQPAGQELLEYTGQQLTPWLKSPEWLQVHRWRYAFCRQPLAVSCLTTELPLPLVGAGDWCAGDNIEGAFASGLVAANWVNSKLQNLSLPGESFLREI</sequence>
<dbReference type="Pfam" id="PF13450">
    <property type="entry name" value="NAD_binding_8"/>
    <property type="match status" value="1"/>
</dbReference>
<dbReference type="PANTHER" id="PTHR16128">
    <property type="entry name" value="FAD/NAD(P)-BINDING OXIDOREDUCTASE FAMILY PROTEIN"/>
    <property type="match status" value="1"/>
</dbReference>
<dbReference type="GO" id="GO:0016491">
    <property type="term" value="F:oxidoreductase activity"/>
    <property type="evidence" value="ECO:0007669"/>
    <property type="project" value="InterPro"/>
</dbReference>
<dbReference type="PANTHER" id="PTHR16128:SF5">
    <property type="entry name" value="FAD_NAD(P)-BINDING OXIDOREDUCTASE FAMILY PROTEIN"/>
    <property type="match status" value="1"/>
</dbReference>
<dbReference type="OrthoDB" id="5792777at2"/>
<organism evidence="2 3">
    <name type="scientific">Okeania hirsuta</name>
    <dbReference type="NCBI Taxonomy" id="1458930"/>
    <lineage>
        <taxon>Bacteria</taxon>
        <taxon>Bacillati</taxon>
        <taxon>Cyanobacteriota</taxon>
        <taxon>Cyanophyceae</taxon>
        <taxon>Oscillatoriophycideae</taxon>
        <taxon>Oscillatoriales</taxon>
        <taxon>Microcoleaceae</taxon>
        <taxon>Okeania</taxon>
    </lineage>
</organism>
<dbReference type="Proteomes" id="UP000269154">
    <property type="component" value="Unassembled WGS sequence"/>
</dbReference>
<gene>
    <name evidence="2" type="ORF">D5R40_27455</name>
</gene>
<dbReference type="Gene3D" id="3.90.660.10">
    <property type="match status" value="1"/>
</dbReference>
<dbReference type="EMBL" id="RCBY01000251">
    <property type="protein sequence ID" value="RQH27484.1"/>
    <property type="molecule type" value="Genomic_DNA"/>
</dbReference>
<accession>A0A3N6P1I5</accession>
<dbReference type="RefSeq" id="WP_124155474.1">
    <property type="nucleotide sequence ID" value="NZ_CAWOLW010000170.1"/>
</dbReference>
<evidence type="ECO:0000313" key="3">
    <source>
        <dbReference type="Proteomes" id="UP000269154"/>
    </source>
</evidence>
<evidence type="ECO:0000313" key="2">
    <source>
        <dbReference type="EMBL" id="RQH27484.1"/>
    </source>
</evidence>
<protein>
    <submittedName>
        <fullName evidence="2">FAD-dependent oxidoreductase</fullName>
    </submittedName>
</protein>
<comment type="caution">
    <text evidence="2">The sequence shown here is derived from an EMBL/GenBank/DDBJ whole genome shotgun (WGS) entry which is preliminary data.</text>
</comment>
<evidence type="ECO:0000259" key="1">
    <source>
        <dbReference type="Pfam" id="PF01593"/>
    </source>
</evidence>
<dbReference type="SUPFAM" id="SSF51905">
    <property type="entry name" value="FAD/NAD(P)-binding domain"/>
    <property type="match status" value="1"/>
</dbReference>
<reference evidence="2 3" key="1">
    <citation type="journal article" date="2018" name="ACS Chem. Biol.">
        <title>Ketoreductase domain dysfunction expands chemodiversity: malyngamide biosynthesis in the cyanobacterium Okeania hirsuta.</title>
        <authorList>
            <person name="Moss N.A."/>
            <person name="Leao T."/>
            <person name="Rankin M."/>
            <person name="McCullough T.M."/>
            <person name="Qu P."/>
            <person name="Korobeynikov A."/>
            <person name="Smith J.L."/>
            <person name="Gerwick L."/>
            <person name="Gerwick W.H."/>
        </authorList>
    </citation>
    <scope>NUCLEOTIDE SEQUENCE [LARGE SCALE GENOMIC DNA]</scope>
    <source>
        <strain evidence="2 3">PAB10Feb10-1</strain>
    </source>
</reference>
<name>A0A3N6P1I5_9CYAN</name>
<keyword evidence="3" id="KW-1185">Reference proteome</keyword>
<dbReference type="AlphaFoldDB" id="A0A3N6P1I5"/>